<dbReference type="PIRSF" id="PIRSF037894">
    <property type="entry name" value="Subtilisin_rel_CspABC"/>
    <property type="match status" value="1"/>
</dbReference>
<dbReference type="InterPro" id="IPR015500">
    <property type="entry name" value="Peptidase_S8_subtilisin-rel"/>
</dbReference>
<evidence type="ECO:0000256" key="4">
    <source>
        <dbReference type="ARBA" id="ARBA00022825"/>
    </source>
</evidence>
<keyword evidence="3" id="KW-0378">Hydrolase</keyword>
<dbReference type="InterPro" id="IPR034045">
    <property type="entry name" value="Pep_S8_CspA-like"/>
</dbReference>
<organism evidence="7 8">
    <name type="scientific">Paraclostridium tenue</name>
    <dbReference type="NCBI Taxonomy" id="1737"/>
    <lineage>
        <taxon>Bacteria</taxon>
        <taxon>Bacillati</taxon>
        <taxon>Bacillota</taxon>
        <taxon>Clostridia</taxon>
        <taxon>Peptostreptococcales</taxon>
        <taxon>Peptostreptococcaceae</taxon>
        <taxon>Paraclostridium</taxon>
    </lineage>
</organism>
<evidence type="ECO:0000256" key="1">
    <source>
        <dbReference type="ARBA" id="ARBA00011073"/>
    </source>
</evidence>
<name>A0ABN1LYV0_9FIRM</name>
<proteinExistence type="inferred from homology"/>
<keyword evidence="2" id="KW-0645">Protease</keyword>
<comment type="caution">
    <text evidence="5">Lacks conserved residue(s) required for the propagation of feature annotation.</text>
</comment>
<dbReference type="InterPro" id="IPR036852">
    <property type="entry name" value="Peptidase_S8/S53_dom_sf"/>
</dbReference>
<dbReference type="PANTHER" id="PTHR43806:SF11">
    <property type="entry name" value="CEREVISIN-RELATED"/>
    <property type="match status" value="1"/>
</dbReference>
<dbReference type="CDD" id="cd07478">
    <property type="entry name" value="Peptidases_S8_CspA-like"/>
    <property type="match status" value="1"/>
</dbReference>
<dbReference type="InterPro" id="IPR000209">
    <property type="entry name" value="Peptidase_S8/S53_dom"/>
</dbReference>
<feature type="domain" description="Peptidase S8/S53" evidence="6">
    <location>
        <begin position="119"/>
        <end position="295"/>
    </location>
</feature>
<comment type="caution">
    <text evidence="7">The sequence shown here is derived from an EMBL/GenBank/DDBJ whole genome shotgun (WGS) entry which is preliminary data.</text>
</comment>
<keyword evidence="8" id="KW-1185">Reference proteome</keyword>
<evidence type="ECO:0000313" key="7">
    <source>
        <dbReference type="EMBL" id="GAA0862078.1"/>
    </source>
</evidence>
<dbReference type="Pfam" id="PF00082">
    <property type="entry name" value="Peptidase_S8"/>
    <property type="match status" value="2"/>
</dbReference>
<dbReference type="InterPro" id="IPR023827">
    <property type="entry name" value="Peptidase_S8_Asp-AS"/>
</dbReference>
<gene>
    <name evidence="7" type="ORF">GCM10008917_06000</name>
</gene>
<dbReference type="PANTHER" id="PTHR43806">
    <property type="entry name" value="PEPTIDASE S8"/>
    <property type="match status" value="1"/>
</dbReference>
<reference evidence="7 8" key="1">
    <citation type="journal article" date="2019" name="Int. J. Syst. Evol. Microbiol.">
        <title>The Global Catalogue of Microorganisms (GCM) 10K type strain sequencing project: providing services to taxonomists for standard genome sequencing and annotation.</title>
        <authorList>
            <consortium name="The Broad Institute Genomics Platform"/>
            <consortium name="The Broad Institute Genome Sequencing Center for Infectious Disease"/>
            <person name="Wu L."/>
            <person name="Ma J."/>
        </authorList>
    </citation>
    <scope>NUCLEOTIDE SEQUENCE [LARGE SCALE GENOMIC DNA]</scope>
    <source>
        <strain evidence="7 8">JCM 6486</strain>
    </source>
</reference>
<dbReference type="PRINTS" id="PR00723">
    <property type="entry name" value="SUBTILISIN"/>
</dbReference>
<evidence type="ECO:0000313" key="8">
    <source>
        <dbReference type="Proteomes" id="UP001400965"/>
    </source>
</evidence>
<dbReference type="InterPro" id="IPR017310">
    <property type="entry name" value="Pept_S8A_subtilisin_clostridia"/>
</dbReference>
<dbReference type="PROSITE" id="PS00136">
    <property type="entry name" value="SUBTILASE_ASP"/>
    <property type="match status" value="1"/>
</dbReference>
<evidence type="ECO:0000259" key="6">
    <source>
        <dbReference type="Pfam" id="PF00082"/>
    </source>
</evidence>
<dbReference type="EMBL" id="BAAACP010000002">
    <property type="protein sequence ID" value="GAA0862078.1"/>
    <property type="molecule type" value="Genomic_DNA"/>
</dbReference>
<dbReference type="RefSeq" id="WP_346042210.1">
    <property type="nucleotide sequence ID" value="NZ_BAAACP010000002.1"/>
</dbReference>
<feature type="domain" description="Peptidase S8/S53" evidence="6">
    <location>
        <begin position="430"/>
        <end position="514"/>
    </location>
</feature>
<dbReference type="Proteomes" id="UP001400965">
    <property type="component" value="Unassembled WGS sequence"/>
</dbReference>
<dbReference type="PROSITE" id="PS51892">
    <property type="entry name" value="SUBTILASE"/>
    <property type="match status" value="1"/>
</dbReference>
<keyword evidence="4" id="KW-0720">Serine protease</keyword>
<dbReference type="SUPFAM" id="SSF52743">
    <property type="entry name" value="Subtilisin-like"/>
    <property type="match status" value="1"/>
</dbReference>
<comment type="similarity">
    <text evidence="1 5">Belongs to the peptidase S8 family.</text>
</comment>
<evidence type="ECO:0000256" key="3">
    <source>
        <dbReference type="ARBA" id="ARBA00022801"/>
    </source>
</evidence>
<accession>A0ABN1LYV0</accession>
<protein>
    <recommendedName>
        <fullName evidence="6">Peptidase S8/S53 domain-containing protein</fullName>
    </recommendedName>
</protein>
<dbReference type="InterPro" id="IPR050131">
    <property type="entry name" value="Peptidase_S8_subtilisin-like"/>
</dbReference>
<dbReference type="Gene3D" id="2.60.120.1290">
    <property type="match status" value="1"/>
</dbReference>
<evidence type="ECO:0000256" key="5">
    <source>
        <dbReference type="PROSITE-ProRule" id="PRU01240"/>
    </source>
</evidence>
<dbReference type="Gene3D" id="3.40.50.200">
    <property type="entry name" value="Peptidase S8/S53 domain"/>
    <property type="match status" value="1"/>
</dbReference>
<sequence>MSIIEYENFNLNRDIQTDKSISNSIFVTHTEAFAQEVENLTIDYEMIRLSTTRTLMLFTALTKTNVEAVLQLDSVLIIENVVRVASLGSITRGTENGITGQEEIGVNFFKNNPNVPLTGQGTVIAVIDTGIDYLHEDFIYPDGTSKILYLWDQSKDGNPPEGFFIGTEYTREDINKAIQENDNTLSIDEEGQGTMISGICAGLGNINREYEGVAPGAELIVVKLGKVNGYYNSAMLFTALQYVYKKSDELNLPTVVHVSMGSTGLAGYASRVNSRDTYFSNGICVVTGAGNEGNTQTHMSGILTRLGDIVDIGIEVEEEEASLRIEVWLSRPDRVNLYIISPSGEESKIVDLSNYELVNGIFDLEATTYSIRYSYPTSYSGQEHTTIYLTNAKRGIWRVRLEGAYITGGQYNVYLENRVFLNPGTKFTQSNPSYTITYPSVQDDVITIGTYNSITRSLWPSSSRGPNMENRQKPDVVAPGVNIIGPYFNNSYATITGSSAAAAHASGSIALFFEYIIGQNKYPNKGFMQMVRTYMQGGAVSTGDTIYPNNITGYGLLNFKGMFDQLK</sequence>
<evidence type="ECO:0000256" key="2">
    <source>
        <dbReference type="ARBA" id="ARBA00022670"/>
    </source>
</evidence>